<evidence type="ECO:0000256" key="4">
    <source>
        <dbReference type="ARBA" id="ARBA00022692"/>
    </source>
</evidence>
<dbReference type="AlphaFoldDB" id="A0A8H6T525"/>
<reference evidence="10" key="1">
    <citation type="submission" date="2020-05" db="EMBL/GenBank/DDBJ databases">
        <title>Mycena genomes resolve the evolution of fungal bioluminescence.</title>
        <authorList>
            <person name="Tsai I.J."/>
        </authorList>
    </citation>
    <scope>NUCLEOTIDE SEQUENCE</scope>
    <source>
        <strain evidence="10">110903Hualien_Pintung</strain>
    </source>
</reference>
<comment type="subcellular location">
    <subcellularLocation>
        <location evidence="1">Membrane</location>
        <topology evidence="1">Multi-pass membrane protein</topology>
    </subcellularLocation>
</comment>
<evidence type="ECO:0008006" key="12">
    <source>
        <dbReference type="Google" id="ProtNLM"/>
    </source>
</evidence>
<keyword evidence="5" id="KW-0677">Repeat</keyword>
<dbReference type="InterPro" id="IPR023395">
    <property type="entry name" value="MCP_dom_sf"/>
</dbReference>
<dbReference type="EMBL" id="JACAZE010000007">
    <property type="protein sequence ID" value="KAF7310522.1"/>
    <property type="molecule type" value="Genomic_DNA"/>
</dbReference>
<evidence type="ECO:0000256" key="7">
    <source>
        <dbReference type="ARBA" id="ARBA00023136"/>
    </source>
</evidence>
<dbReference type="PROSITE" id="PS50920">
    <property type="entry name" value="SOLCAR"/>
    <property type="match status" value="2"/>
</dbReference>
<keyword evidence="11" id="KW-1185">Reference proteome</keyword>
<evidence type="ECO:0000256" key="9">
    <source>
        <dbReference type="RuleBase" id="RU000488"/>
    </source>
</evidence>
<gene>
    <name evidence="10" type="ORF">HMN09_00594800</name>
</gene>
<feature type="repeat" description="Solcar" evidence="8">
    <location>
        <begin position="1"/>
        <end position="89"/>
    </location>
</feature>
<dbReference type="SUPFAM" id="SSF103506">
    <property type="entry name" value="Mitochondrial carrier"/>
    <property type="match status" value="1"/>
</dbReference>
<evidence type="ECO:0000313" key="10">
    <source>
        <dbReference type="EMBL" id="KAF7310522.1"/>
    </source>
</evidence>
<comment type="caution">
    <text evidence="10">The sequence shown here is derived from an EMBL/GenBank/DDBJ whole genome shotgun (WGS) entry which is preliminary data.</text>
</comment>
<proteinExistence type="inferred from homology"/>
<keyword evidence="6" id="KW-1133">Transmembrane helix</keyword>
<evidence type="ECO:0000256" key="6">
    <source>
        <dbReference type="ARBA" id="ARBA00022989"/>
    </source>
</evidence>
<keyword evidence="7 8" id="KW-0472">Membrane</keyword>
<feature type="repeat" description="Solcar" evidence="8">
    <location>
        <begin position="100"/>
        <end position="191"/>
    </location>
</feature>
<dbReference type="OrthoDB" id="448427at2759"/>
<dbReference type="Proteomes" id="UP000613580">
    <property type="component" value="Unassembled WGS sequence"/>
</dbReference>
<evidence type="ECO:0000256" key="2">
    <source>
        <dbReference type="ARBA" id="ARBA00006375"/>
    </source>
</evidence>
<organism evidence="10 11">
    <name type="scientific">Mycena chlorophos</name>
    <name type="common">Agaric fungus</name>
    <name type="synonym">Agaricus chlorophos</name>
    <dbReference type="NCBI Taxonomy" id="658473"/>
    <lineage>
        <taxon>Eukaryota</taxon>
        <taxon>Fungi</taxon>
        <taxon>Dikarya</taxon>
        <taxon>Basidiomycota</taxon>
        <taxon>Agaricomycotina</taxon>
        <taxon>Agaricomycetes</taxon>
        <taxon>Agaricomycetidae</taxon>
        <taxon>Agaricales</taxon>
        <taxon>Marasmiineae</taxon>
        <taxon>Mycenaceae</taxon>
        <taxon>Mycena</taxon>
    </lineage>
</organism>
<keyword evidence="3 9" id="KW-0813">Transport</keyword>
<sequence>MTNAAPFWLGGIAATMAASVTHPLDFAKVRMQTIETAPGAKKPSILHVIRASVHDSGIRSIYTGLTAAWTRQMSYSLVRIGAYEELKSRLSRNGPPSGVALIAAASVAGGLGGIVGNPAGASFHIILVRMTSDSIRPPEKRYGYSNAITGLFSLAKEEGLRGLARGIGTNTTRAVLMNASQVGSYDFFKSNLLQYSGSLFNYQLKDNLLLHVLASLGAGHRCNYCLFSSGCHANAYHVFVI</sequence>
<name>A0A8H6T525_MYCCL</name>
<protein>
    <recommendedName>
        <fullName evidence="12">Mitochondrial carrier</fullName>
    </recommendedName>
</protein>
<evidence type="ECO:0000256" key="1">
    <source>
        <dbReference type="ARBA" id="ARBA00004141"/>
    </source>
</evidence>
<evidence type="ECO:0000256" key="3">
    <source>
        <dbReference type="ARBA" id="ARBA00022448"/>
    </source>
</evidence>
<accession>A0A8H6T525</accession>
<keyword evidence="4 8" id="KW-0812">Transmembrane</keyword>
<comment type="similarity">
    <text evidence="2 9">Belongs to the mitochondrial carrier (TC 2.A.29) family.</text>
</comment>
<dbReference type="InterPro" id="IPR050391">
    <property type="entry name" value="Mito_Metabolite_Transporter"/>
</dbReference>
<evidence type="ECO:0000313" key="11">
    <source>
        <dbReference type="Proteomes" id="UP000613580"/>
    </source>
</evidence>
<evidence type="ECO:0000256" key="8">
    <source>
        <dbReference type="PROSITE-ProRule" id="PRU00282"/>
    </source>
</evidence>
<dbReference type="PANTHER" id="PTHR45618">
    <property type="entry name" value="MITOCHONDRIAL DICARBOXYLATE CARRIER-RELATED"/>
    <property type="match status" value="1"/>
</dbReference>
<dbReference type="Gene3D" id="1.50.40.10">
    <property type="entry name" value="Mitochondrial carrier domain"/>
    <property type="match status" value="1"/>
</dbReference>
<dbReference type="GO" id="GO:0016020">
    <property type="term" value="C:membrane"/>
    <property type="evidence" value="ECO:0007669"/>
    <property type="project" value="UniProtKB-SubCell"/>
</dbReference>
<evidence type="ECO:0000256" key="5">
    <source>
        <dbReference type="ARBA" id="ARBA00022737"/>
    </source>
</evidence>
<dbReference type="InterPro" id="IPR018108">
    <property type="entry name" value="MCP_transmembrane"/>
</dbReference>
<dbReference type="Pfam" id="PF00153">
    <property type="entry name" value="Mito_carr"/>
    <property type="match status" value="2"/>
</dbReference>